<proteinExistence type="predicted"/>
<sequence length="71" mass="8153">MHYVFLSPYSPDYNPIELMFSAIKAYVRRHGGIIHAAMLKEDDLDVYVLLNEAVWSVTAEDAKGWFSHCGY</sequence>
<gene>
    <name evidence="1" type="ORF">BT96DRAFT_815968</name>
</gene>
<dbReference type="AlphaFoldDB" id="A0A6A4I1L2"/>
<accession>A0A6A4I1L2</accession>
<dbReference type="Proteomes" id="UP000799118">
    <property type="component" value="Unassembled WGS sequence"/>
</dbReference>
<dbReference type="GO" id="GO:0003676">
    <property type="term" value="F:nucleic acid binding"/>
    <property type="evidence" value="ECO:0007669"/>
    <property type="project" value="InterPro"/>
</dbReference>
<dbReference type="InterPro" id="IPR036397">
    <property type="entry name" value="RNaseH_sf"/>
</dbReference>
<evidence type="ECO:0008006" key="3">
    <source>
        <dbReference type="Google" id="ProtNLM"/>
    </source>
</evidence>
<name>A0A6A4I1L2_9AGAR</name>
<reference evidence="1" key="1">
    <citation type="journal article" date="2019" name="Environ. Microbiol.">
        <title>Fungal ecological strategies reflected in gene transcription - a case study of two litter decomposers.</title>
        <authorList>
            <person name="Barbi F."/>
            <person name="Kohler A."/>
            <person name="Barry K."/>
            <person name="Baskaran P."/>
            <person name="Daum C."/>
            <person name="Fauchery L."/>
            <person name="Ihrmark K."/>
            <person name="Kuo A."/>
            <person name="LaButti K."/>
            <person name="Lipzen A."/>
            <person name="Morin E."/>
            <person name="Grigoriev I.V."/>
            <person name="Henrissat B."/>
            <person name="Lindahl B."/>
            <person name="Martin F."/>
        </authorList>
    </citation>
    <scope>NUCLEOTIDE SEQUENCE</scope>
    <source>
        <strain evidence="1">JB14</strain>
    </source>
</reference>
<protein>
    <recommendedName>
        <fullName evidence="3">Tc1-like transposase DDE domain-containing protein</fullName>
    </recommendedName>
</protein>
<evidence type="ECO:0000313" key="2">
    <source>
        <dbReference type="Proteomes" id="UP000799118"/>
    </source>
</evidence>
<evidence type="ECO:0000313" key="1">
    <source>
        <dbReference type="EMBL" id="KAE9402784.1"/>
    </source>
</evidence>
<organism evidence="1 2">
    <name type="scientific">Gymnopus androsaceus JB14</name>
    <dbReference type="NCBI Taxonomy" id="1447944"/>
    <lineage>
        <taxon>Eukaryota</taxon>
        <taxon>Fungi</taxon>
        <taxon>Dikarya</taxon>
        <taxon>Basidiomycota</taxon>
        <taxon>Agaricomycotina</taxon>
        <taxon>Agaricomycetes</taxon>
        <taxon>Agaricomycetidae</taxon>
        <taxon>Agaricales</taxon>
        <taxon>Marasmiineae</taxon>
        <taxon>Omphalotaceae</taxon>
        <taxon>Gymnopus</taxon>
    </lineage>
</organism>
<dbReference type="Gene3D" id="3.30.420.10">
    <property type="entry name" value="Ribonuclease H-like superfamily/Ribonuclease H"/>
    <property type="match status" value="1"/>
</dbReference>
<keyword evidence="2" id="KW-1185">Reference proteome</keyword>
<dbReference type="EMBL" id="ML769431">
    <property type="protein sequence ID" value="KAE9402784.1"/>
    <property type="molecule type" value="Genomic_DNA"/>
</dbReference>
<dbReference type="OrthoDB" id="2266637at2759"/>